<dbReference type="OrthoDB" id="9797574at2"/>
<dbReference type="Pfam" id="PF09217">
    <property type="entry name" value="EcoRII-N"/>
    <property type="match status" value="1"/>
</dbReference>
<dbReference type="InterPro" id="IPR023372">
    <property type="entry name" value="Rest_endonuc_II_EcoRII_N"/>
</dbReference>
<dbReference type="EMBL" id="FNEB01000005">
    <property type="protein sequence ID" value="SDI81192.1"/>
    <property type="molecule type" value="Genomic_DNA"/>
</dbReference>
<dbReference type="AlphaFoldDB" id="A0A1G8NM22"/>
<evidence type="ECO:0000313" key="3">
    <source>
        <dbReference type="EMBL" id="SDI81192.1"/>
    </source>
</evidence>
<name>A0A1G8NM22_9RHOB</name>
<feature type="compositionally biased region" description="Basic and acidic residues" evidence="1">
    <location>
        <begin position="1"/>
        <end position="12"/>
    </location>
</feature>
<dbReference type="Gene3D" id="2.40.330.10">
    <property type="entry name" value="DNA-binding pseudobarrel domain"/>
    <property type="match status" value="1"/>
</dbReference>
<sequence length="151" mass="17034">MSAEETFEKELTANDVGETNSHQAGIHIPKSQKDLLAFLPELDPSVKNPDAWLVATDDAGIEWKFRYIYYNNKYHSDRGTRDEYRITHMTKALRALGASAGDTLSIAGVPRSGKIRIKIRRDDEPETRDTSASVETPQPVRVKLAGWRKVH</sequence>
<keyword evidence="3" id="KW-0378">Hydrolase</keyword>
<keyword evidence="4" id="KW-1185">Reference proteome</keyword>
<gene>
    <name evidence="3" type="ORF">SAMN05421850_105257</name>
</gene>
<keyword evidence="3" id="KW-0255">Endonuclease</keyword>
<accession>A0A1G8NM22</accession>
<feature type="domain" description="Restriction endonuclease type II EcoRII N-terminal" evidence="2">
    <location>
        <begin position="6"/>
        <end position="97"/>
    </location>
</feature>
<dbReference type="GO" id="GO:0004519">
    <property type="term" value="F:endonuclease activity"/>
    <property type="evidence" value="ECO:0007669"/>
    <property type="project" value="UniProtKB-KW"/>
</dbReference>
<protein>
    <submittedName>
        <fullName evidence="3">Restriction endonuclease EcoRII, N-terminal</fullName>
    </submittedName>
</protein>
<dbReference type="Proteomes" id="UP000199340">
    <property type="component" value="Unassembled WGS sequence"/>
</dbReference>
<dbReference type="SUPFAM" id="SSF101936">
    <property type="entry name" value="DNA-binding pseudobarrel domain"/>
    <property type="match status" value="1"/>
</dbReference>
<organism evidence="3 4">
    <name type="scientific">Lutimaribacter saemankumensis</name>
    <dbReference type="NCBI Taxonomy" id="490829"/>
    <lineage>
        <taxon>Bacteria</taxon>
        <taxon>Pseudomonadati</taxon>
        <taxon>Pseudomonadota</taxon>
        <taxon>Alphaproteobacteria</taxon>
        <taxon>Rhodobacterales</taxon>
        <taxon>Roseobacteraceae</taxon>
        <taxon>Lutimaribacter</taxon>
    </lineage>
</organism>
<keyword evidence="3" id="KW-0540">Nuclease</keyword>
<dbReference type="RefSeq" id="WP_090028857.1">
    <property type="nucleotide sequence ID" value="NZ_FNEB01000005.1"/>
</dbReference>
<proteinExistence type="predicted"/>
<dbReference type="InterPro" id="IPR015300">
    <property type="entry name" value="DNA-bd_pseudobarrel_sf"/>
</dbReference>
<evidence type="ECO:0000313" key="4">
    <source>
        <dbReference type="Proteomes" id="UP000199340"/>
    </source>
</evidence>
<feature type="region of interest" description="Disordered" evidence="1">
    <location>
        <begin position="1"/>
        <end position="22"/>
    </location>
</feature>
<evidence type="ECO:0000256" key="1">
    <source>
        <dbReference type="SAM" id="MobiDB-lite"/>
    </source>
</evidence>
<evidence type="ECO:0000259" key="2">
    <source>
        <dbReference type="Pfam" id="PF09217"/>
    </source>
</evidence>
<reference evidence="3 4" key="1">
    <citation type="submission" date="2016-10" db="EMBL/GenBank/DDBJ databases">
        <authorList>
            <person name="de Groot N.N."/>
        </authorList>
    </citation>
    <scope>NUCLEOTIDE SEQUENCE [LARGE SCALE GENOMIC DNA]</scope>
    <source>
        <strain evidence="3 4">DSM 28010</strain>
    </source>
</reference>